<proteinExistence type="predicted"/>
<accession>A0A1G2F6B0</accession>
<dbReference type="STRING" id="1801992.A2Y98_01435"/>
<name>A0A1G2F6B0_9BACT</name>
<dbReference type="Proteomes" id="UP000179099">
    <property type="component" value="Unassembled WGS sequence"/>
</dbReference>
<comment type="caution">
    <text evidence="1">The sequence shown here is derived from an EMBL/GenBank/DDBJ whole genome shotgun (WGS) entry which is preliminary data.</text>
</comment>
<evidence type="ECO:0000313" key="2">
    <source>
        <dbReference type="Proteomes" id="UP000179099"/>
    </source>
</evidence>
<protein>
    <submittedName>
        <fullName evidence="1">Uncharacterized protein</fullName>
    </submittedName>
</protein>
<dbReference type="EMBL" id="MHMW01000028">
    <property type="protein sequence ID" value="OGZ33579.1"/>
    <property type="molecule type" value="Genomic_DNA"/>
</dbReference>
<dbReference type="Pfam" id="PF05258">
    <property type="entry name" value="DciA"/>
    <property type="match status" value="1"/>
</dbReference>
<sequence length="97" mass="11382">MWTTIKKILPVSIRKLGLGQVLELNDICFCWDKMLEELFGEIYRNKSKPISLKNKTLIVDCLNSVWASELQIKQLQIIKQINGNFSRELVERIRFIS</sequence>
<dbReference type="AlphaFoldDB" id="A0A1G2F6B0"/>
<organism evidence="1 2">
    <name type="scientific">Candidatus Portnoybacteria bacterium RBG_19FT_COMBO_36_7</name>
    <dbReference type="NCBI Taxonomy" id="1801992"/>
    <lineage>
        <taxon>Bacteria</taxon>
        <taxon>Candidatus Portnoyibacteriota</taxon>
    </lineage>
</organism>
<dbReference type="InterPro" id="IPR007922">
    <property type="entry name" value="DciA-like"/>
</dbReference>
<evidence type="ECO:0000313" key="1">
    <source>
        <dbReference type="EMBL" id="OGZ33579.1"/>
    </source>
</evidence>
<gene>
    <name evidence="1" type="ORF">A2Y98_01435</name>
</gene>
<reference evidence="1 2" key="1">
    <citation type="journal article" date="2016" name="Nat. Commun.">
        <title>Thousands of microbial genomes shed light on interconnected biogeochemical processes in an aquifer system.</title>
        <authorList>
            <person name="Anantharaman K."/>
            <person name="Brown C.T."/>
            <person name="Hug L.A."/>
            <person name="Sharon I."/>
            <person name="Castelle C.J."/>
            <person name="Probst A.J."/>
            <person name="Thomas B.C."/>
            <person name="Singh A."/>
            <person name="Wilkins M.J."/>
            <person name="Karaoz U."/>
            <person name="Brodie E.L."/>
            <person name="Williams K.H."/>
            <person name="Hubbard S.S."/>
            <person name="Banfield J.F."/>
        </authorList>
    </citation>
    <scope>NUCLEOTIDE SEQUENCE [LARGE SCALE GENOMIC DNA]</scope>
</reference>